<dbReference type="PANTHER" id="PTHR43808:SF25">
    <property type="entry name" value="PEPTIDASE M20 DIMERISATION DOMAIN-CONTAINING PROTEIN"/>
    <property type="match status" value="1"/>
</dbReference>
<evidence type="ECO:0000256" key="3">
    <source>
        <dbReference type="ARBA" id="ARBA00006247"/>
    </source>
</evidence>
<evidence type="ECO:0000256" key="6">
    <source>
        <dbReference type="ARBA" id="ARBA00022833"/>
    </source>
</evidence>
<proteinExistence type="inferred from homology"/>
<dbReference type="InterPro" id="IPR011650">
    <property type="entry name" value="Peptidase_M20_dimer"/>
</dbReference>
<comment type="caution">
    <text evidence="9">The sequence shown here is derived from an EMBL/GenBank/DDBJ whole genome shotgun (WGS) entry which is preliminary data.</text>
</comment>
<dbReference type="InterPro" id="IPR036264">
    <property type="entry name" value="Bact_exopeptidase_dim_dom"/>
</dbReference>
<dbReference type="Gene3D" id="3.40.630.10">
    <property type="entry name" value="Zn peptidases"/>
    <property type="match status" value="1"/>
</dbReference>
<reference evidence="9 10" key="1">
    <citation type="submission" date="2023-03" db="EMBL/GenBank/DDBJ databases">
        <title>Novosphingobium cyanobacteriorum sp. nov., isolated from a eutrophic reservoir during the Microcystis bloom period.</title>
        <authorList>
            <person name="Kang M."/>
            <person name="Le V."/>
            <person name="Ko S.-R."/>
            <person name="Lee S.-A."/>
            <person name="Ahn C.-Y."/>
        </authorList>
    </citation>
    <scope>NUCLEOTIDE SEQUENCE [LARGE SCALE GENOMIC DNA]</scope>
    <source>
        <strain evidence="9 10">HBC54</strain>
    </source>
</reference>
<keyword evidence="7" id="KW-0170">Cobalt</keyword>
<organism evidence="9 10">
    <name type="scientific">Novosphingobium cyanobacteriorum</name>
    <dbReference type="NCBI Taxonomy" id="3024215"/>
    <lineage>
        <taxon>Bacteria</taxon>
        <taxon>Pseudomonadati</taxon>
        <taxon>Pseudomonadota</taxon>
        <taxon>Alphaproteobacteria</taxon>
        <taxon>Sphingomonadales</taxon>
        <taxon>Sphingomonadaceae</taxon>
        <taxon>Novosphingobium</taxon>
    </lineage>
</organism>
<comment type="similarity">
    <text evidence="3">Belongs to the peptidase M20A family.</text>
</comment>
<dbReference type="InterPro" id="IPR033687">
    <property type="entry name" value="YodQ-like"/>
</dbReference>
<evidence type="ECO:0000256" key="7">
    <source>
        <dbReference type="ARBA" id="ARBA00023285"/>
    </source>
</evidence>
<dbReference type="GO" id="GO:0016787">
    <property type="term" value="F:hydrolase activity"/>
    <property type="evidence" value="ECO:0007669"/>
    <property type="project" value="UniProtKB-KW"/>
</dbReference>
<keyword evidence="5 9" id="KW-0378">Hydrolase</keyword>
<dbReference type="Pfam" id="PF01546">
    <property type="entry name" value="Peptidase_M20"/>
    <property type="match status" value="1"/>
</dbReference>
<dbReference type="EC" id="3.4.-.-" evidence="9"/>
<dbReference type="SUPFAM" id="SSF53187">
    <property type="entry name" value="Zn-dependent exopeptidases"/>
    <property type="match status" value="1"/>
</dbReference>
<accession>A0ABT6CPL4</accession>
<comment type="cofactor">
    <cofactor evidence="1">
        <name>Co(2+)</name>
        <dbReference type="ChEBI" id="CHEBI:48828"/>
    </cofactor>
</comment>
<dbReference type="InterPro" id="IPR050072">
    <property type="entry name" value="Peptidase_M20A"/>
</dbReference>
<dbReference type="RefSeq" id="WP_277280894.1">
    <property type="nucleotide sequence ID" value="NZ_JAROCY010000051.1"/>
</dbReference>
<evidence type="ECO:0000259" key="8">
    <source>
        <dbReference type="Pfam" id="PF07687"/>
    </source>
</evidence>
<name>A0ABT6CPL4_9SPHN</name>
<dbReference type="InterPro" id="IPR002933">
    <property type="entry name" value="Peptidase_M20"/>
</dbReference>
<feature type="domain" description="Peptidase M20 dimerisation" evidence="8">
    <location>
        <begin position="205"/>
        <end position="318"/>
    </location>
</feature>
<dbReference type="SUPFAM" id="SSF55031">
    <property type="entry name" value="Bacterial exopeptidase dimerisation domain"/>
    <property type="match status" value="1"/>
</dbReference>
<gene>
    <name evidence="9" type="ORF">POM99_21870</name>
</gene>
<evidence type="ECO:0000313" key="10">
    <source>
        <dbReference type="Proteomes" id="UP001222770"/>
    </source>
</evidence>
<keyword evidence="10" id="KW-1185">Reference proteome</keyword>
<dbReference type="Pfam" id="PF07687">
    <property type="entry name" value="M20_dimer"/>
    <property type="match status" value="1"/>
</dbReference>
<comment type="cofactor">
    <cofactor evidence="2">
        <name>Zn(2+)</name>
        <dbReference type="ChEBI" id="CHEBI:29105"/>
    </cofactor>
</comment>
<evidence type="ECO:0000313" key="9">
    <source>
        <dbReference type="EMBL" id="MDF8335857.1"/>
    </source>
</evidence>
<evidence type="ECO:0000256" key="4">
    <source>
        <dbReference type="ARBA" id="ARBA00022723"/>
    </source>
</evidence>
<keyword evidence="6" id="KW-0862">Zinc</keyword>
<dbReference type="NCBIfam" id="NF005306">
    <property type="entry name" value="PRK06837.1"/>
    <property type="match status" value="1"/>
</dbReference>
<dbReference type="PANTHER" id="PTHR43808">
    <property type="entry name" value="ACETYLORNITHINE DEACETYLASE"/>
    <property type="match status" value="1"/>
</dbReference>
<evidence type="ECO:0000256" key="2">
    <source>
        <dbReference type="ARBA" id="ARBA00001947"/>
    </source>
</evidence>
<dbReference type="Proteomes" id="UP001222770">
    <property type="component" value="Unassembled WGS sequence"/>
</dbReference>
<sequence length="428" mass="46758">MNTVKIESEILGAVESLRGEAVDMLCELVGHASLLGEEASAQEVMARRFGELGLKVDHFEIDEEKIRQHPGYSPSLVSYQGRRNVVGIHHPAGRATGRSLILNGHIDVVPIGHPRLWSQSPFEPRVEGDRVYGRGAADMKAGIVAYTMAFKALRNLGYEPAAPVYLQSVIEEECTGNGALACLVAGYTADAALIPEPSGECVQTSQMGVMWLAIDVYGVPVHASRAQEGIAATTFAQYMVDELRALERRWNEPASRHPMYCNHAHPINFNLGKLSGGEWPSSVPTHCRADLRISYYPGKKVPDVKAEVESLLKAAHAKHPNAASVRYEVSYRGFQCEGLVIDMEEPAIATLIQCHQDLLNAEPGRYAMTATSDVKFFHLYGNIPSTCYGPSGQNIHGVDESVSIASMQRVAAVYALYIARWCGLNRLG</sequence>
<keyword evidence="4" id="KW-0479">Metal-binding</keyword>
<evidence type="ECO:0000256" key="1">
    <source>
        <dbReference type="ARBA" id="ARBA00001941"/>
    </source>
</evidence>
<evidence type="ECO:0000256" key="5">
    <source>
        <dbReference type="ARBA" id="ARBA00022801"/>
    </source>
</evidence>
<dbReference type="Gene3D" id="3.30.70.360">
    <property type="match status" value="1"/>
</dbReference>
<dbReference type="EMBL" id="JAROCY010000051">
    <property type="protein sequence ID" value="MDF8335857.1"/>
    <property type="molecule type" value="Genomic_DNA"/>
</dbReference>
<dbReference type="CDD" id="cd03895">
    <property type="entry name" value="M20_ArgE_DapE-like"/>
    <property type="match status" value="1"/>
</dbReference>
<protein>
    <submittedName>
        <fullName evidence="9">ArgE/DapE family deacylase</fullName>
        <ecNumber evidence="9">3.4.-.-</ecNumber>
    </submittedName>
</protein>
<dbReference type="NCBIfam" id="TIGR01910">
    <property type="entry name" value="DapE-ArgE"/>
    <property type="match status" value="1"/>
</dbReference>
<dbReference type="InterPro" id="IPR010182">
    <property type="entry name" value="ArgE/DapE"/>
</dbReference>